<gene>
    <name evidence="1" type="ORF">STAS_03199</name>
</gene>
<reference evidence="2" key="1">
    <citation type="journal article" date="2019" name="Curr. Biol.">
        <title>Genome Sequence of Striga asiatica Provides Insight into the Evolution of Plant Parasitism.</title>
        <authorList>
            <person name="Yoshida S."/>
            <person name="Kim S."/>
            <person name="Wafula E.K."/>
            <person name="Tanskanen J."/>
            <person name="Kim Y.M."/>
            <person name="Honaas L."/>
            <person name="Yang Z."/>
            <person name="Spallek T."/>
            <person name="Conn C.E."/>
            <person name="Ichihashi Y."/>
            <person name="Cheong K."/>
            <person name="Cui S."/>
            <person name="Der J.P."/>
            <person name="Gundlach H."/>
            <person name="Jiao Y."/>
            <person name="Hori C."/>
            <person name="Ishida J.K."/>
            <person name="Kasahara H."/>
            <person name="Kiba T."/>
            <person name="Kim M.S."/>
            <person name="Koo N."/>
            <person name="Laohavisit A."/>
            <person name="Lee Y.H."/>
            <person name="Lumba S."/>
            <person name="McCourt P."/>
            <person name="Mortimer J.C."/>
            <person name="Mutuku J.M."/>
            <person name="Nomura T."/>
            <person name="Sasaki-Sekimoto Y."/>
            <person name="Seto Y."/>
            <person name="Wang Y."/>
            <person name="Wakatake T."/>
            <person name="Sakakibara H."/>
            <person name="Demura T."/>
            <person name="Yamaguchi S."/>
            <person name="Yoneyama K."/>
            <person name="Manabe R.I."/>
            <person name="Nelson D.C."/>
            <person name="Schulman A.H."/>
            <person name="Timko M.P."/>
            <person name="dePamphilis C.W."/>
            <person name="Choi D."/>
            <person name="Shirasu K."/>
        </authorList>
    </citation>
    <scope>NUCLEOTIDE SEQUENCE [LARGE SCALE GENOMIC DNA]</scope>
    <source>
        <strain evidence="2">cv. UVA1</strain>
    </source>
</reference>
<dbReference type="EMBL" id="BKCP01002002">
    <property type="protein sequence ID" value="GER27498.1"/>
    <property type="molecule type" value="Genomic_DNA"/>
</dbReference>
<sequence>MESNLIAAFLPIFATFDVDECSQAKGLMEKLIDEKKILTTLDQNLTAMAELILPGETLSQALTRAYNNGPDWRLAEVAAETVHSLNIPGRRFAETVCYDTWTAANIVQLLQGVRTATTPEAIAARHRWTRRRTLYLQILAILVPNESVQDALDRLLNDDDGQGHVRRRLSDAADCLIHQLEEPPAFRDLEKEVLEKKRSRPSPPLSLSLSLSLSVNMESNLIAAFLPIFATFDVDECSQAKGLMEKLIDEKKILTTLDQNLTAMAELILPGETLSQALTRAYDNGPDWRLAEVAAETVHSLNIPGRRFAETVCYDTWTAANIVQLLQGVRTAATPEAIAARHRWTRRRTLYLQILAILEPNVSVQDALDRLLNNDDGQGHVRRRLSDAADCLIHQLEEPPVFRDLEKEAKGLMEKLIDEKKILTTLDQNLTAMAELILSGETLSQALTRAYDNGPDWRLAEVAAETVHSLNIPGRRFAETVCYDTWTAANIVQLLQGVRTAATPEAIAARHR</sequence>
<evidence type="ECO:0000313" key="1">
    <source>
        <dbReference type="EMBL" id="GER27498.1"/>
    </source>
</evidence>
<comment type="caution">
    <text evidence="1">The sequence shown here is derived from an EMBL/GenBank/DDBJ whole genome shotgun (WGS) entry which is preliminary data.</text>
</comment>
<proteinExistence type="predicted"/>
<dbReference type="AlphaFoldDB" id="A0A5A7P4S0"/>
<keyword evidence="2" id="KW-1185">Reference proteome</keyword>
<evidence type="ECO:0000313" key="2">
    <source>
        <dbReference type="Proteomes" id="UP000325081"/>
    </source>
</evidence>
<accession>A0A5A7P4S0</accession>
<name>A0A5A7P4S0_STRAF</name>
<protein>
    <submittedName>
        <fullName evidence="1">Molybdopterin biosynthesis MoeA protein</fullName>
    </submittedName>
</protein>
<organism evidence="1 2">
    <name type="scientific">Striga asiatica</name>
    <name type="common">Asiatic witchweed</name>
    <name type="synonym">Buchnera asiatica</name>
    <dbReference type="NCBI Taxonomy" id="4170"/>
    <lineage>
        <taxon>Eukaryota</taxon>
        <taxon>Viridiplantae</taxon>
        <taxon>Streptophyta</taxon>
        <taxon>Embryophyta</taxon>
        <taxon>Tracheophyta</taxon>
        <taxon>Spermatophyta</taxon>
        <taxon>Magnoliopsida</taxon>
        <taxon>eudicotyledons</taxon>
        <taxon>Gunneridae</taxon>
        <taxon>Pentapetalae</taxon>
        <taxon>asterids</taxon>
        <taxon>lamiids</taxon>
        <taxon>Lamiales</taxon>
        <taxon>Orobanchaceae</taxon>
        <taxon>Buchnereae</taxon>
        <taxon>Striga</taxon>
    </lineage>
</organism>
<dbReference type="Proteomes" id="UP000325081">
    <property type="component" value="Unassembled WGS sequence"/>
</dbReference>